<reference evidence="2" key="1">
    <citation type="journal article" date="2018" name="DNA Res.">
        <title>Multiple hybrid de novo genome assembly of finger millet, an orphan allotetraploid crop.</title>
        <authorList>
            <person name="Hatakeyama M."/>
            <person name="Aluri S."/>
            <person name="Balachadran M.T."/>
            <person name="Sivarajan S.R."/>
            <person name="Patrignani A."/>
            <person name="Gruter S."/>
            <person name="Poveda L."/>
            <person name="Shimizu-Inatsugi R."/>
            <person name="Baeten J."/>
            <person name="Francoijs K.J."/>
            <person name="Nataraja K.N."/>
            <person name="Reddy Y.A.N."/>
            <person name="Phadnis S."/>
            <person name="Ravikumar R.L."/>
            <person name="Schlapbach R."/>
            <person name="Sreeman S.M."/>
            <person name="Shimizu K.K."/>
        </authorList>
    </citation>
    <scope>NUCLEOTIDE SEQUENCE</scope>
</reference>
<feature type="region of interest" description="Disordered" evidence="1">
    <location>
        <begin position="175"/>
        <end position="206"/>
    </location>
</feature>
<dbReference type="AlphaFoldDB" id="A0AAV5F5T6"/>
<accession>A0AAV5F5T6</accession>
<dbReference type="Proteomes" id="UP001054889">
    <property type="component" value="Unassembled WGS sequence"/>
</dbReference>
<evidence type="ECO:0000256" key="1">
    <source>
        <dbReference type="SAM" id="MobiDB-lite"/>
    </source>
</evidence>
<name>A0AAV5F5T6_ELECO</name>
<feature type="compositionally biased region" description="Basic and acidic residues" evidence="1">
    <location>
        <begin position="347"/>
        <end position="359"/>
    </location>
</feature>
<reference evidence="2" key="2">
    <citation type="submission" date="2021-12" db="EMBL/GenBank/DDBJ databases">
        <title>Resequencing data analysis of finger millet.</title>
        <authorList>
            <person name="Hatakeyama M."/>
            <person name="Aluri S."/>
            <person name="Balachadran M.T."/>
            <person name="Sivarajan S.R."/>
            <person name="Poveda L."/>
            <person name="Shimizu-Inatsugi R."/>
            <person name="Schlapbach R."/>
            <person name="Sreeman S.M."/>
            <person name="Shimizu K.K."/>
        </authorList>
    </citation>
    <scope>NUCLEOTIDE SEQUENCE</scope>
</reference>
<feature type="compositionally biased region" description="Basic and acidic residues" evidence="1">
    <location>
        <begin position="438"/>
        <end position="449"/>
    </location>
</feature>
<organism evidence="2 3">
    <name type="scientific">Eleusine coracana subsp. coracana</name>
    <dbReference type="NCBI Taxonomy" id="191504"/>
    <lineage>
        <taxon>Eukaryota</taxon>
        <taxon>Viridiplantae</taxon>
        <taxon>Streptophyta</taxon>
        <taxon>Embryophyta</taxon>
        <taxon>Tracheophyta</taxon>
        <taxon>Spermatophyta</taxon>
        <taxon>Magnoliopsida</taxon>
        <taxon>Liliopsida</taxon>
        <taxon>Poales</taxon>
        <taxon>Poaceae</taxon>
        <taxon>PACMAD clade</taxon>
        <taxon>Chloridoideae</taxon>
        <taxon>Cynodonteae</taxon>
        <taxon>Eleusininae</taxon>
        <taxon>Eleusine</taxon>
    </lineage>
</organism>
<comment type="caution">
    <text evidence="2">The sequence shown here is derived from an EMBL/GenBank/DDBJ whole genome shotgun (WGS) entry which is preliminary data.</text>
</comment>
<protein>
    <submittedName>
        <fullName evidence="2">Uncharacterized protein</fullName>
    </submittedName>
</protein>
<evidence type="ECO:0000313" key="2">
    <source>
        <dbReference type="EMBL" id="GJN30244.1"/>
    </source>
</evidence>
<feature type="compositionally biased region" description="Basic residues" evidence="1">
    <location>
        <begin position="186"/>
        <end position="196"/>
    </location>
</feature>
<evidence type="ECO:0000313" key="3">
    <source>
        <dbReference type="Proteomes" id="UP001054889"/>
    </source>
</evidence>
<gene>
    <name evidence="2" type="primary">gb18534</name>
    <name evidence="2" type="ORF">PR202_gb18534</name>
</gene>
<feature type="region of interest" description="Disordered" evidence="1">
    <location>
        <begin position="417"/>
        <end position="449"/>
    </location>
</feature>
<feature type="region of interest" description="Disordered" evidence="1">
    <location>
        <begin position="318"/>
        <end position="359"/>
    </location>
</feature>
<sequence>MRHHRSHLNMIGASHECGCRPFTVEEHCNRTLLPGREPPRIETSARLGLSGAGTAAQGRAFGRRWPGGTAAPGTIANHLTESNTHLAAQKFPEIITCKAKILDNFTLSTSARRRHGNSPPEKSPSLAGCRTRQCSTSPLAPAFPHHCLRGPRSERRLTTTISSASLISFPTTAAAAASKPGFSSRSGRRRPRRRRPAPSSRPARDRVIEFGKHKGQMLGTLPPSYLRWMVAELDYGDTEPWARLAGDVLDDPVYVDRVEWEHAHRFLRGDSNYDHAYDDDGDGPLQEMAERFGWDLSDEEGWGRLDFRLLGTSYGGRIPRKDARKQSGSRSVPAGKGSLFDDGSDLDGPRGKRDERRERMRLRRGEQVQTAKMGMLGVNAGVMDDGVTGAPRKARIRTAKKEILGLGRGSLAGDVLDEKRKAGKGGQSGSPFPGRQAFLDKVKKLKDDM</sequence>
<dbReference type="GO" id="GO:0009536">
    <property type="term" value="C:plastid"/>
    <property type="evidence" value="ECO:0007669"/>
    <property type="project" value="TreeGrafter"/>
</dbReference>
<feature type="region of interest" description="Disordered" evidence="1">
    <location>
        <begin position="110"/>
        <end position="132"/>
    </location>
</feature>
<keyword evidence="3" id="KW-1185">Reference proteome</keyword>
<dbReference type="PANTHER" id="PTHR38357:SF1">
    <property type="entry name" value="EXPRESSED PROTEIN"/>
    <property type="match status" value="1"/>
</dbReference>
<dbReference type="PANTHER" id="PTHR38357">
    <property type="entry name" value="EXPRESSED PROTEIN"/>
    <property type="match status" value="1"/>
</dbReference>
<dbReference type="EMBL" id="BQKI01000082">
    <property type="protein sequence ID" value="GJN30244.1"/>
    <property type="molecule type" value="Genomic_DNA"/>
</dbReference>
<proteinExistence type="predicted"/>